<keyword evidence="1" id="KW-1133">Transmembrane helix</keyword>
<sequence length="382" mass="44267">MKIAKGRPGRIGSIVVLGLVFIILGIVFCLYRGAADKNMAHESLLPAECYREVYEEALKNGELSTLETEKEIMDCLGEAGYPAVDYDNQIDMVQPEKVEEFCRRVEGKEKGEVTVFVVLDNGGYVRYEMHTENGEVAIAESILTWQDGEPRQGTADEYAAYSWEYAEKGYLFFEKYQPEGYDGATGHTALRVKPLDETCRELNRKYILPIGYERNNMFIADWKEQGWGELNFYDLYEIMYQMKYKEQADFDFEDMKEIRKIRAGDFEKMFQTYFAVESSDLKDNMTYDEESDSYPYRPRGIYERAATSCPRPEVTAYKENEDGTITLTVDAVWPERNLARAFSHEVTIRLLPEGRFQYVSNRILPSPQNTPPTWYTERLPLT</sequence>
<accession>A0ABS8DF37</accession>
<keyword evidence="3" id="KW-1185">Reference proteome</keyword>
<dbReference type="EMBL" id="JAJCIS010000003">
    <property type="protein sequence ID" value="MCB7387029.1"/>
    <property type="molecule type" value="Genomic_DNA"/>
</dbReference>
<dbReference type="RefSeq" id="WP_066733554.1">
    <property type="nucleotide sequence ID" value="NZ_JAJCIQ010000003.1"/>
</dbReference>
<feature type="transmembrane region" description="Helical" evidence="1">
    <location>
        <begin position="12"/>
        <end position="34"/>
    </location>
</feature>
<dbReference type="InterPro" id="IPR045714">
    <property type="entry name" value="DUF6070"/>
</dbReference>
<dbReference type="Proteomes" id="UP001299546">
    <property type="component" value="Unassembled WGS sequence"/>
</dbReference>
<name>A0ABS8DF37_9FIRM</name>
<keyword evidence="1" id="KW-0812">Transmembrane</keyword>
<reference evidence="2 3" key="1">
    <citation type="submission" date="2021-10" db="EMBL/GenBank/DDBJ databases">
        <title>Collection of gut derived symbiotic bacterial strains cultured from healthy donors.</title>
        <authorList>
            <person name="Lin H."/>
            <person name="Littmann E."/>
            <person name="Kohout C."/>
            <person name="Pamer E.G."/>
        </authorList>
    </citation>
    <scope>NUCLEOTIDE SEQUENCE [LARGE SCALE GENOMIC DNA]</scope>
    <source>
        <strain evidence="2 3">DFI.1.165</strain>
    </source>
</reference>
<proteinExistence type="predicted"/>
<evidence type="ECO:0000313" key="2">
    <source>
        <dbReference type="EMBL" id="MCB7387029.1"/>
    </source>
</evidence>
<comment type="caution">
    <text evidence="2">The sequence shown here is derived from an EMBL/GenBank/DDBJ whole genome shotgun (WGS) entry which is preliminary data.</text>
</comment>
<organism evidence="2 3">
    <name type="scientific">Bariatricus massiliensis</name>
    <dbReference type="NCBI Taxonomy" id="1745713"/>
    <lineage>
        <taxon>Bacteria</taxon>
        <taxon>Bacillati</taxon>
        <taxon>Bacillota</taxon>
        <taxon>Clostridia</taxon>
        <taxon>Lachnospirales</taxon>
        <taxon>Lachnospiraceae</taxon>
        <taxon>Bariatricus</taxon>
    </lineage>
</organism>
<dbReference type="Pfam" id="PF19546">
    <property type="entry name" value="DUF6070"/>
    <property type="match status" value="1"/>
</dbReference>
<evidence type="ECO:0000313" key="3">
    <source>
        <dbReference type="Proteomes" id="UP001299546"/>
    </source>
</evidence>
<evidence type="ECO:0000256" key="1">
    <source>
        <dbReference type="SAM" id="Phobius"/>
    </source>
</evidence>
<protein>
    <submittedName>
        <fullName evidence="2">DUF6070 family protein</fullName>
    </submittedName>
</protein>
<keyword evidence="1" id="KW-0472">Membrane</keyword>
<gene>
    <name evidence="2" type="ORF">LIZ65_06975</name>
</gene>